<feature type="transmembrane region" description="Helical" evidence="4">
    <location>
        <begin position="106"/>
        <end position="125"/>
    </location>
</feature>
<dbReference type="PANTHER" id="PTHR23121">
    <property type="entry name" value="SODIUM-DEPENDENT GLUCOSE TRANSPORTER 1"/>
    <property type="match status" value="1"/>
</dbReference>
<reference evidence="5 6" key="1">
    <citation type="submission" date="2024-11" db="EMBL/GenBank/DDBJ databases">
        <title>Chromosome-level genome assembly of the freshwater bivalve Anodonta woodiana.</title>
        <authorList>
            <person name="Chen X."/>
        </authorList>
    </citation>
    <scope>NUCLEOTIDE SEQUENCE [LARGE SCALE GENOMIC DNA]</scope>
    <source>
        <strain evidence="5">MN2024</strain>
        <tissue evidence="5">Gills</tissue>
    </source>
</reference>
<proteinExistence type="predicted"/>
<feature type="transmembrane region" description="Helical" evidence="4">
    <location>
        <begin position="320"/>
        <end position="340"/>
    </location>
</feature>
<name>A0ABD3T396_SINWO</name>
<evidence type="ECO:0000313" key="5">
    <source>
        <dbReference type="EMBL" id="KAL3831381.1"/>
    </source>
</evidence>
<keyword evidence="1 4" id="KW-0812">Transmembrane</keyword>
<feature type="transmembrane region" description="Helical" evidence="4">
    <location>
        <begin position="157"/>
        <end position="176"/>
    </location>
</feature>
<evidence type="ECO:0000256" key="2">
    <source>
        <dbReference type="ARBA" id="ARBA00022989"/>
    </source>
</evidence>
<dbReference type="SUPFAM" id="SSF103473">
    <property type="entry name" value="MFS general substrate transporter"/>
    <property type="match status" value="1"/>
</dbReference>
<sequence>MTGKNKDLLNTSNAEISVFLHELQTGTEEENEKVIKPDVGNGHRSDNERKPIYRRLKTDTVFRWKFLTTVWISLAFFGNGLLSGQIGPSIPDLQLIVNEDLATISWLNTACAVGFAAGSLVWGVVSDCFDRVLLTFLTTVLEAITCGAMAWCSAFPPMVVMRALSCFFACGQVIAGSTQVMTMWEEDCAPYIQAIHFSFAFGGIISPQIIEPFLAVTTLDNLTDKLDEFNANHTDSINYLTLNKSLGNADCYNGTKSDCIKSSSDGQITYVQHGYLITSSLVVLCSIPLLISFFKCKNKFSGSTSENKIKKKEDAENIPLRFKIPVLLFISIIFHCYVGMESSYVNYLMTFCLSHLQWSKVDGSLATSLYWLGFCVGRFLGIFLTRLFQSTTIMLTFSVLISFSFIGLLIGSLYHLRPVVLIFIIIVGFAFSPIFASVFSWTEERLLPVSSKITSLFLLSSSTGMAAVPIYLGYLMQNYNAISFVYVMNGLSTFLLLVIIVALIFARAFFPFRHITTATNADDDTMNNATREMESLYKIDESRVN</sequence>
<keyword evidence="3 4" id="KW-0472">Membrane</keyword>
<dbReference type="Pfam" id="PF07690">
    <property type="entry name" value="MFS_1"/>
    <property type="match status" value="2"/>
</dbReference>
<organism evidence="5 6">
    <name type="scientific">Sinanodonta woodiana</name>
    <name type="common">Chinese pond mussel</name>
    <name type="synonym">Anodonta woodiana</name>
    <dbReference type="NCBI Taxonomy" id="1069815"/>
    <lineage>
        <taxon>Eukaryota</taxon>
        <taxon>Metazoa</taxon>
        <taxon>Spiralia</taxon>
        <taxon>Lophotrochozoa</taxon>
        <taxon>Mollusca</taxon>
        <taxon>Bivalvia</taxon>
        <taxon>Autobranchia</taxon>
        <taxon>Heteroconchia</taxon>
        <taxon>Palaeoheterodonta</taxon>
        <taxon>Unionida</taxon>
        <taxon>Unionoidea</taxon>
        <taxon>Unionidae</taxon>
        <taxon>Unioninae</taxon>
        <taxon>Sinanodonta</taxon>
    </lineage>
</organism>
<evidence type="ECO:0000256" key="3">
    <source>
        <dbReference type="ARBA" id="ARBA00023136"/>
    </source>
</evidence>
<feature type="transmembrane region" description="Helical" evidence="4">
    <location>
        <begin position="188"/>
        <end position="210"/>
    </location>
</feature>
<dbReference type="AlphaFoldDB" id="A0ABD3T396"/>
<keyword evidence="2 4" id="KW-1133">Transmembrane helix</keyword>
<evidence type="ECO:0000256" key="4">
    <source>
        <dbReference type="SAM" id="Phobius"/>
    </source>
</evidence>
<feature type="transmembrane region" description="Helical" evidence="4">
    <location>
        <begin position="274"/>
        <end position="294"/>
    </location>
</feature>
<evidence type="ECO:0000313" key="6">
    <source>
        <dbReference type="Proteomes" id="UP001634394"/>
    </source>
</evidence>
<evidence type="ECO:0000256" key="1">
    <source>
        <dbReference type="ARBA" id="ARBA00022692"/>
    </source>
</evidence>
<dbReference type="InterPro" id="IPR011701">
    <property type="entry name" value="MFS"/>
</dbReference>
<feature type="transmembrane region" description="Helical" evidence="4">
    <location>
        <begin position="132"/>
        <end position="151"/>
    </location>
</feature>
<dbReference type="EMBL" id="JBJQND010000019">
    <property type="protein sequence ID" value="KAL3831381.1"/>
    <property type="molecule type" value="Genomic_DNA"/>
</dbReference>
<dbReference type="Gene3D" id="1.20.1250.20">
    <property type="entry name" value="MFS general substrate transporter like domains"/>
    <property type="match status" value="2"/>
</dbReference>
<gene>
    <name evidence="5" type="ORF">ACJMK2_023133</name>
</gene>
<keyword evidence="6" id="KW-1185">Reference proteome</keyword>
<feature type="transmembrane region" description="Helical" evidence="4">
    <location>
        <begin position="64"/>
        <end position="86"/>
    </location>
</feature>
<feature type="transmembrane region" description="Helical" evidence="4">
    <location>
        <begin position="453"/>
        <end position="472"/>
    </location>
</feature>
<accession>A0ABD3T396</accession>
<feature type="transmembrane region" description="Helical" evidence="4">
    <location>
        <begin position="369"/>
        <end position="388"/>
    </location>
</feature>
<dbReference type="InterPro" id="IPR036259">
    <property type="entry name" value="MFS_trans_sf"/>
</dbReference>
<dbReference type="Proteomes" id="UP001634394">
    <property type="component" value="Unassembled WGS sequence"/>
</dbReference>
<feature type="transmembrane region" description="Helical" evidence="4">
    <location>
        <begin position="484"/>
        <end position="506"/>
    </location>
</feature>
<protein>
    <submittedName>
        <fullName evidence="5">Uncharacterized protein</fullName>
    </submittedName>
</protein>
<dbReference type="PANTHER" id="PTHR23121:SF9">
    <property type="entry name" value="SODIUM-DEPENDENT GLUCOSE TRANSPORTER 1"/>
    <property type="match status" value="1"/>
</dbReference>
<comment type="caution">
    <text evidence="5">The sequence shown here is derived from an EMBL/GenBank/DDBJ whole genome shotgun (WGS) entry which is preliminary data.</text>
</comment>
<feature type="transmembrane region" description="Helical" evidence="4">
    <location>
        <begin position="420"/>
        <end position="441"/>
    </location>
</feature>
<feature type="transmembrane region" description="Helical" evidence="4">
    <location>
        <begin position="395"/>
        <end position="414"/>
    </location>
</feature>